<keyword evidence="3" id="KW-1185">Reference proteome</keyword>
<reference evidence="2 3" key="1">
    <citation type="journal article" date="2020" name="Front. Microbiol.">
        <title>Single-cell genomics of novel Actinobacteria with the Wood-Ljungdahl pathway discovered in a serpentinizing system.</title>
        <authorList>
            <person name="Merino N."/>
            <person name="Kawai M."/>
            <person name="Boyd E.S."/>
            <person name="Colman D.R."/>
            <person name="McGlynn S.E."/>
            <person name="Nealson K.H."/>
            <person name="Kurokawa K."/>
            <person name="Hongoh Y."/>
        </authorList>
    </citation>
    <scope>NUCLEOTIDE SEQUENCE [LARGE SCALE GENOMIC DNA]</scope>
    <source>
        <strain evidence="1 3">S33</strain>
        <strain evidence="2">S43</strain>
    </source>
</reference>
<organism evidence="2">
    <name type="scientific">Candidatus Hakubella thermalkaliphila</name>
    <dbReference type="NCBI Taxonomy" id="2754717"/>
    <lineage>
        <taxon>Bacteria</taxon>
        <taxon>Bacillati</taxon>
        <taxon>Actinomycetota</taxon>
        <taxon>Actinomycetota incertae sedis</taxon>
        <taxon>Candidatus Hakubellales</taxon>
        <taxon>Candidatus Hakubellaceae</taxon>
        <taxon>Candidatus Hakubella</taxon>
    </lineage>
</organism>
<accession>A0A6V8PQ68</accession>
<evidence type="ECO:0000313" key="1">
    <source>
        <dbReference type="EMBL" id="GFP26787.1"/>
    </source>
</evidence>
<evidence type="ECO:0000313" key="2">
    <source>
        <dbReference type="EMBL" id="GFP34387.1"/>
    </source>
</evidence>
<dbReference type="AlphaFoldDB" id="A0A6V8PQ68"/>
<gene>
    <name evidence="1" type="ORF">HKBW3S33_00201</name>
    <name evidence="2" type="ORF">HKBW3S43_00181</name>
</gene>
<comment type="caution">
    <text evidence="2">The sequence shown here is derived from an EMBL/GenBank/DDBJ whole genome shotgun (WGS) entry which is preliminary data.</text>
</comment>
<protein>
    <submittedName>
        <fullName evidence="2">Uncharacterized protein</fullName>
    </submittedName>
</protein>
<dbReference type="Proteomes" id="UP000591948">
    <property type="component" value="Unassembled WGS sequence"/>
</dbReference>
<evidence type="ECO:0000313" key="3">
    <source>
        <dbReference type="Proteomes" id="UP000591948"/>
    </source>
</evidence>
<proteinExistence type="predicted"/>
<sequence>MRKLYYVPIIHTEPDLGSVATGINRISSVICGEERWNRHKQTVSDFWNSIANYIDSLGDINLKIYQDGLMADGELGLKIIEEGARRGGKNHEIVLKLIKKGGEIRKTEDPSLLKEEYGHIVKLSQSKSFLERGLAYLQYKMRKARLMEERDKFIARTINETLQDGETAVLFLGAYHNVRPRLSKDILVKEVKEQEKVKGYFDELIQGKDKNKFEELAKYLISPESPNESWVTNNKPE</sequence>
<dbReference type="EMBL" id="BLSB01000005">
    <property type="protein sequence ID" value="GFP34387.1"/>
    <property type="molecule type" value="Genomic_DNA"/>
</dbReference>
<name>A0A6V8PQ68_9ACTN</name>
<dbReference type="EMBL" id="BLRY01000005">
    <property type="protein sequence ID" value="GFP26787.1"/>
    <property type="molecule type" value="Genomic_DNA"/>
</dbReference>
<dbReference type="Proteomes" id="UP000576480">
    <property type="component" value="Unassembled WGS sequence"/>
</dbReference>
<dbReference type="RefSeq" id="WP_176229183.1">
    <property type="nucleotide sequence ID" value="NZ_BLRY01000005.1"/>
</dbReference>